<name>A0A1R1PM82_ZANCU</name>
<evidence type="ECO:0000313" key="2">
    <source>
        <dbReference type="Proteomes" id="UP000188320"/>
    </source>
</evidence>
<organism evidence="1 2">
    <name type="scientific">Zancudomyces culisetae</name>
    <name type="common">Gut fungus</name>
    <name type="synonym">Smittium culisetae</name>
    <dbReference type="NCBI Taxonomy" id="1213189"/>
    <lineage>
        <taxon>Eukaryota</taxon>
        <taxon>Fungi</taxon>
        <taxon>Fungi incertae sedis</taxon>
        <taxon>Zoopagomycota</taxon>
        <taxon>Kickxellomycotina</taxon>
        <taxon>Harpellomycetes</taxon>
        <taxon>Harpellales</taxon>
        <taxon>Legeriomycetaceae</taxon>
        <taxon>Zancudomyces</taxon>
    </lineage>
</organism>
<dbReference type="EMBL" id="LSSK01000754">
    <property type="protein sequence ID" value="OMH82043.1"/>
    <property type="molecule type" value="Genomic_DNA"/>
</dbReference>
<comment type="caution">
    <text evidence="1">The sequence shown here is derived from an EMBL/GenBank/DDBJ whole genome shotgun (WGS) entry which is preliminary data.</text>
</comment>
<sequence length="87" mass="9936">MDTCRKHFAIKELWWNDKDNSEFEVENGVTAQDFKKEYILGTATGLLVLRDPRMSYKITNWVEAYSGGVGYISEVGSHLLTSGWSIM</sequence>
<dbReference type="AlphaFoldDB" id="A0A1R1PM82"/>
<dbReference type="OrthoDB" id="16516at2759"/>
<keyword evidence="2" id="KW-1185">Reference proteome</keyword>
<accession>A0A1R1PM82</accession>
<evidence type="ECO:0000313" key="1">
    <source>
        <dbReference type="EMBL" id="OMH82043.1"/>
    </source>
</evidence>
<protein>
    <submittedName>
        <fullName evidence="1">Uncharacterized protein</fullName>
    </submittedName>
</protein>
<proteinExistence type="predicted"/>
<gene>
    <name evidence="1" type="ORF">AX774_g4495</name>
</gene>
<reference evidence="2" key="1">
    <citation type="submission" date="2017-01" db="EMBL/GenBank/DDBJ databases">
        <authorList>
            <person name="Wang Y."/>
            <person name="White M."/>
            <person name="Kvist S."/>
            <person name="Moncalvo J.-M."/>
        </authorList>
    </citation>
    <scope>NUCLEOTIDE SEQUENCE [LARGE SCALE GENOMIC DNA]</scope>
    <source>
        <strain evidence="2">COL-18-3</strain>
    </source>
</reference>
<dbReference type="Proteomes" id="UP000188320">
    <property type="component" value="Unassembled WGS sequence"/>
</dbReference>